<dbReference type="KEGG" id="cthr:CTHT_0032520"/>
<dbReference type="HOGENOM" id="CLU_023205_1_1_1"/>
<dbReference type="PANTHER" id="PTHR43364:SF4">
    <property type="entry name" value="NAD(P)-LINKED OXIDOREDUCTASE SUPERFAMILY PROTEIN"/>
    <property type="match status" value="1"/>
</dbReference>
<keyword evidence="1" id="KW-0560">Oxidoreductase</keyword>
<dbReference type="Pfam" id="PF00248">
    <property type="entry name" value="Aldo_ket_red"/>
    <property type="match status" value="1"/>
</dbReference>
<dbReference type="RefSeq" id="XP_006693691.1">
    <property type="nucleotide sequence ID" value="XM_006693628.1"/>
</dbReference>
<dbReference type="OMA" id="IFYIHAP"/>
<dbReference type="OrthoDB" id="2310150at2759"/>
<dbReference type="PROSITE" id="PS00062">
    <property type="entry name" value="ALDOKETO_REDUCTASE_2"/>
    <property type="match status" value="1"/>
</dbReference>
<sequence>MIADNGVKLVLGSATAFFDGPLEKAVDFLNFAKELGFDAVDTAKIYGNNEELLGRAGAASSFTIDSKTPGSFGPEPSSKDVVIRDGQESLKKVQAESLDVYYIHAPDQRVPWKETLSGLDALHKQGVFKRLGISNFLAHEIDEIVQIAKENNFVVPSVYQGNYSAVARRTENEIFPTVRKHNMAFYVYSPIAGGFLSKSRDDLFASGSRFAEGNLLATIYRPMYTKPSFLRALDEWDRIAKEEGVAMAELAYRWIVYHSKLSPEFGDAVIVGARSQEQLRATVEGVKRGPLSKGAVRRIEEIWEGIREDAPLDNSDLHRAGVHW</sequence>
<dbReference type="GeneID" id="18257290"/>
<protein>
    <recommendedName>
        <fullName evidence="2">NADP-dependent oxidoreductase domain-containing protein</fullName>
    </recommendedName>
</protein>
<reference evidence="3 4" key="1">
    <citation type="journal article" date="2011" name="Cell">
        <title>Insight into structure and assembly of the nuclear pore complex by utilizing the genome of a eukaryotic thermophile.</title>
        <authorList>
            <person name="Amlacher S."/>
            <person name="Sarges P."/>
            <person name="Flemming D."/>
            <person name="van Noort V."/>
            <person name="Kunze R."/>
            <person name="Devos D.P."/>
            <person name="Arumugam M."/>
            <person name="Bork P."/>
            <person name="Hurt E."/>
        </authorList>
    </citation>
    <scope>NUCLEOTIDE SEQUENCE [LARGE SCALE GENOMIC DNA]</scope>
    <source>
        <strain evidence="4">DSM 1495 / CBS 144.50 / IMI 039719</strain>
    </source>
</reference>
<gene>
    <name evidence="3" type="ORF">CTHT_0032520</name>
</gene>
<keyword evidence="4" id="KW-1185">Reference proteome</keyword>
<dbReference type="eggNOG" id="ENOG502RUNS">
    <property type="taxonomic scope" value="Eukaryota"/>
</dbReference>
<feature type="domain" description="NADP-dependent oxidoreductase" evidence="2">
    <location>
        <begin position="9"/>
        <end position="304"/>
    </location>
</feature>
<dbReference type="InterPro" id="IPR050523">
    <property type="entry name" value="AKR_Detox_Biosynth"/>
</dbReference>
<dbReference type="PRINTS" id="PR00069">
    <property type="entry name" value="ALDKETRDTASE"/>
</dbReference>
<dbReference type="AlphaFoldDB" id="G0S576"/>
<dbReference type="STRING" id="759272.G0S576"/>
<evidence type="ECO:0000313" key="4">
    <source>
        <dbReference type="Proteomes" id="UP000008066"/>
    </source>
</evidence>
<dbReference type="GO" id="GO:0016491">
    <property type="term" value="F:oxidoreductase activity"/>
    <property type="evidence" value="ECO:0007669"/>
    <property type="project" value="UniProtKB-KW"/>
</dbReference>
<name>G0S576_CHATD</name>
<evidence type="ECO:0000313" key="3">
    <source>
        <dbReference type="EMBL" id="EGS21395.1"/>
    </source>
</evidence>
<dbReference type="Proteomes" id="UP000008066">
    <property type="component" value="Unassembled WGS sequence"/>
</dbReference>
<accession>G0S576</accession>
<proteinExistence type="predicted"/>
<dbReference type="CDD" id="cd19075">
    <property type="entry name" value="AKR_AKR7A1-5"/>
    <property type="match status" value="1"/>
</dbReference>
<dbReference type="InterPro" id="IPR020471">
    <property type="entry name" value="AKR"/>
</dbReference>
<evidence type="ECO:0000259" key="2">
    <source>
        <dbReference type="Pfam" id="PF00248"/>
    </source>
</evidence>
<dbReference type="InterPro" id="IPR036812">
    <property type="entry name" value="NAD(P)_OxRdtase_dom_sf"/>
</dbReference>
<dbReference type="InterPro" id="IPR023210">
    <property type="entry name" value="NADP_OxRdtase_dom"/>
</dbReference>
<organism evidence="4">
    <name type="scientific">Chaetomium thermophilum (strain DSM 1495 / CBS 144.50 / IMI 039719)</name>
    <name type="common">Thermochaetoides thermophila</name>
    <dbReference type="NCBI Taxonomy" id="759272"/>
    <lineage>
        <taxon>Eukaryota</taxon>
        <taxon>Fungi</taxon>
        <taxon>Dikarya</taxon>
        <taxon>Ascomycota</taxon>
        <taxon>Pezizomycotina</taxon>
        <taxon>Sordariomycetes</taxon>
        <taxon>Sordariomycetidae</taxon>
        <taxon>Sordariales</taxon>
        <taxon>Chaetomiaceae</taxon>
        <taxon>Thermochaetoides</taxon>
    </lineage>
</organism>
<dbReference type="EMBL" id="GL988041">
    <property type="protein sequence ID" value="EGS21395.1"/>
    <property type="molecule type" value="Genomic_DNA"/>
</dbReference>
<dbReference type="Gene3D" id="3.20.20.100">
    <property type="entry name" value="NADP-dependent oxidoreductase domain"/>
    <property type="match status" value="1"/>
</dbReference>
<dbReference type="InterPro" id="IPR018170">
    <property type="entry name" value="Aldo/ket_reductase_CS"/>
</dbReference>
<dbReference type="PANTHER" id="PTHR43364">
    <property type="entry name" value="NADH-SPECIFIC METHYLGLYOXAL REDUCTASE-RELATED"/>
    <property type="match status" value="1"/>
</dbReference>
<dbReference type="SUPFAM" id="SSF51430">
    <property type="entry name" value="NAD(P)-linked oxidoreductase"/>
    <property type="match status" value="1"/>
</dbReference>
<evidence type="ECO:0000256" key="1">
    <source>
        <dbReference type="ARBA" id="ARBA00023002"/>
    </source>
</evidence>